<dbReference type="GO" id="GO:0016881">
    <property type="term" value="F:acid-amino acid ligase activity"/>
    <property type="evidence" value="ECO:0007669"/>
    <property type="project" value="InterPro"/>
</dbReference>
<evidence type="ECO:0000313" key="5">
    <source>
        <dbReference type="Proteomes" id="UP000258613"/>
    </source>
</evidence>
<evidence type="ECO:0000313" key="3">
    <source>
        <dbReference type="EMBL" id="AXR79057.1"/>
    </source>
</evidence>
<dbReference type="KEGG" id="nag:AArcMg_0834"/>
<evidence type="ECO:0000256" key="1">
    <source>
        <dbReference type="SAM" id="MobiDB-lite"/>
    </source>
</evidence>
<accession>A0A346PHR2</accession>
<dbReference type="GeneID" id="37641326"/>
<reference evidence="5" key="2">
    <citation type="submission" date="2018-02" db="EMBL/GenBank/DDBJ databases">
        <title>Phenotypic and genomic properties of facultatively anaerobic sulfur-reducing natronoarchaea from hypersaline soda lakes.</title>
        <authorList>
            <person name="Sorokin D.Y."/>
            <person name="Kublanov I.V."/>
            <person name="Roman P."/>
            <person name="Sinninghe Damste J.S."/>
            <person name="Golyshin P.N."/>
            <person name="Rojo D."/>
            <person name="Ciordia S."/>
            <person name="Mena M.D.C."/>
            <person name="Ferrer M."/>
            <person name="Messina E."/>
            <person name="Smedile F."/>
            <person name="La Spada G."/>
            <person name="La Cono V."/>
            <person name="Yakimov M.M."/>
        </authorList>
    </citation>
    <scope>NUCLEOTIDE SEQUENCE [LARGE SCALE GENOMIC DNA]</scope>
    <source>
        <strain evidence="5">AArc-Mg</strain>
    </source>
</reference>
<sequence length="410" mass="45865">MPDLSPTTLRKPVTNLPRSLTQVGRHLVSSFTRGINHRQRLEDIDVKIVVSGTRGKSGTTERLYEILCAREYDAYAKVTGNHPLSLYDGEENPIDRGDRVTLYENVRELRKYADAEALILENQGITDYTTRMMNEAFGQPDVLVVTNVRQDHRDTLGGSRAKIARAFARATPPDTHVVSGEQDPQLCSYLERELEEIGATITHVDVPDRHSDVPGAECVYAIDCVLEEIGEAPLSDHLRESMLDSLRVEWVHALDGRVYNAADVNDVESTEMVRRSLVDDGEQIQPFVYLRRDRRARTASFQEYLEDLYDRGAIEQARVAGSHTELFAEKSSFPVICHDAATEPAVDVLEASIDDGWPVLVMGNTVAEFMRDLDDEIERHATEPAGELEANANSAAADDRPQQPPQVIQQ</sequence>
<reference evidence="3" key="3">
    <citation type="journal article" date="2019" name="Int. J. Syst. Evol. Microbiol.">
        <title>Natronolimnobius sulfurireducens sp. nov. and Halalkaliarchaeum desulfuricum gen. nov., sp. nov., the first sulfur-respiring alkaliphilic haloarchaea from hypersaline alkaline lakes.</title>
        <authorList>
            <person name="Sorokin D.Y."/>
            <person name="Yakimov M."/>
            <person name="Messina E."/>
            <person name="Merkel A.Y."/>
            <person name="Bale N.J."/>
            <person name="Sinninghe Damste J.S."/>
        </authorList>
    </citation>
    <scope>NUCLEOTIDE SEQUENCE</scope>
    <source>
        <strain evidence="4">AArc-Mg</strain>
        <strain evidence="3">AArc1</strain>
    </source>
</reference>
<dbReference type="RefSeq" id="WP_117365057.1">
    <property type="nucleotide sequence ID" value="NZ_CP024047.1"/>
</dbReference>
<dbReference type="InterPro" id="IPR013221">
    <property type="entry name" value="Mur_ligase_cen"/>
</dbReference>
<proteinExistence type="predicted"/>
<dbReference type="AlphaFoldDB" id="A0A346PHR2"/>
<dbReference type="Proteomes" id="UP000258613">
    <property type="component" value="Chromosome"/>
</dbReference>
<dbReference type="Proteomes" id="UP000258707">
    <property type="component" value="Chromosome"/>
</dbReference>
<dbReference type="OrthoDB" id="192097at2157"/>
<dbReference type="PANTHER" id="PTHR43445:SF1">
    <property type="entry name" value="PGA SYNTHASE CAPB"/>
    <property type="match status" value="1"/>
</dbReference>
<accession>A0A346PMW0</accession>
<dbReference type="EMBL" id="CP024047">
    <property type="protein sequence ID" value="AXR79057.1"/>
    <property type="molecule type" value="Genomic_DNA"/>
</dbReference>
<dbReference type="Gene3D" id="3.40.1190.10">
    <property type="entry name" value="Mur-like, catalytic domain"/>
    <property type="match status" value="1"/>
</dbReference>
<evidence type="ECO:0000313" key="4">
    <source>
        <dbReference type="EMBL" id="AXR80855.1"/>
    </source>
</evidence>
<organism evidence="3 6">
    <name type="scientific">Natrarchaeobaculum sulfurireducens</name>
    <dbReference type="NCBI Taxonomy" id="2044521"/>
    <lineage>
        <taxon>Archaea</taxon>
        <taxon>Methanobacteriati</taxon>
        <taxon>Methanobacteriota</taxon>
        <taxon>Stenosarchaea group</taxon>
        <taxon>Halobacteria</taxon>
        <taxon>Halobacteriales</taxon>
        <taxon>Natrialbaceae</taxon>
        <taxon>Natrarchaeobaculum</taxon>
    </lineage>
</organism>
<feature type="domain" description="Mur ligase central" evidence="2">
    <location>
        <begin position="50"/>
        <end position="169"/>
    </location>
</feature>
<dbReference type="InterPro" id="IPR050061">
    <property type="entry name" value="MurCDEF_pg_biosynth"/>
</dbReference>
<dbReference type="Pfam" id="PF08245">
    <property type="entry name" value="Mur_ligase_M"/>
    <property type="match status" value="1"/>
</dbReference>
<dbReference type="KEGG" id="nan:AArc1_2745"/>
<evidence type="ECO:0000259" key="2">
    <source>
        <dbReference type="Pfam" id="PF08245"/>
    </source>
</evidence>
<name>A0A346PHR2_9EURY</name>
<gene>
    <name evidence="3" type="ORF">AArc1_2745</name>
    <name evidence="4" type="ORF">AArcMg_0834</name>
</gene>
<keyword evidence="5" id="KW-1185">Reference proteome</keyword>
<dbReference type="GO" id="GO:0005524">
    <property type="term" value="F:ATP binding"/>
    <property type="evidence" value="ECO:0007669"/>
    <property type="project" value="InterPro"/>
</dbReference>
<protein>
    <submittedName>
        <fullName evidence="4">Poly-gamma-glutamate synthase subunit PgsB/CapB</fullName>
    </submittedName>
    <submittedName>
        <fullName evidence="3">UDP-N-acetylmuramyl tripeptide synthase and Folylpolyglutamate synthase</fullName>
    </submittedName>
</protein>
<dbReference type="PANTHER" id="PTHR43445">
    <property type="entry name" value="UDP-N-ACETYLMURAMATE--L-ALANINE LIGASE-RELATED"/>
    <property type="match status" value="1"/>
</dbReference>
<feature type="region of interest" description="Disordered" evidence="1">
    <location>
        <begin position="378"/>
        <end position="410"/>
    </location>
</feature>
<reference evidence="6" key="1">
    <citation type="submission" date="2017-10" db="EMBL/GenBank/DDBJ databases">
        <title>Phenotypic and genomic properties of facultatively anaerobic sulfur-reducing natronoarchaea from hypersaline soda lakes.</title>
        <authorList>
            <person name="Sorokin D.Y."/>
            <person name="Kublanov I.V."/>
            <person name="Roman P."/>
            <person name="Sinninghe Damste J.S."/>
            <person name="Golyshin P.N."/>
            <person name="Rojo D."/>
            <person name="Ciordia S."/>
            <person name="Mena Md.C."/>
            <person name="Ferrer M."/>
            <person name="Messina E."/>
            <person name="Smedile F."/>
            <person name="La Spada G."/>
            <person name="La Cono V."/>
            <person name="Yakimov M.M."/>
        </authorList>
    </citation>
    <scope>NUCLEOTIDE SEQUENCE [LARGE SCALE GENOMIC DNA]</scope>
    <source>
        <strain evidence="6">AArc1</strain>
    </source>
</reference>
<dbReference type="InterPro" id="IPR036565">
    <property type="entry name" value="Mur-like_cat_sf"/>
</dbReference>
<dbReference type="EMBL" id="CP027033">
    <property type="protein sequence ID" value="AXR80855.1"/>
    <property type="molecule type" value="Genomic_DNA"/>
</dbReference>
<evidence type="ECO:0000313" key="6">
    <source>
        <dbReference type="Proteomes" id="UP000258707"/>
    </source>
</evidence>
<dbReference type="SUPFAM" id="SSF53623">
    <property type="entry name" value="MurD-like peptide ligases, catalytic domain"/>
    <property type="match status" value="1"/>
</dbReference>